<dbReference type="GO" id="GO:0009252">
    <property type="term" value="P:peptidoglycan biosynthetic process"/>
    <property type="evidence" value="ECO:0007669"/>
    <property type="project" value="UniProtKB-UniRule"/>
</dbReference>
<dbReference type="GO" id="GO:0005524">
    <property type="term" value="F:ATP binding"/>
    <property type="evidence" value="ECO:0007669"/>
    <property type="project" value="UniProtKB-UniRule"/>
</dbReference>
<dbReference type="InterPro" id="IPR004101">
    <property type="entry name" value="Mur_ligase_C"/>
</dbReference>
<feature type="binding site" evidence="9">
    <location>
        <position position="114"/>
    </location>
    <ligand>
        <name>UDP-N-acetyl-alpha-D-muramoyl-L-alanyl-D-glutamate</name>
        <dbReference type="ChEBI" id="CHEBI:83900"/>
    </ligand>
</feature>
<name>A0A2G9YQI3_9BACT</name>
<proteinExistence type="inferred from homology"/>
<dbReference type="InterPro" id="IPR036615">
    <property type="entry name" value="Mur_ligase_C_dom_sf"/>
</dbReference>
<comment type="cofactor">
    <cofactor evidence="9">
        <name>Mg(2+)</name>
        <dbReference type="ChEBI" id="CHEBI:18420"/>
    </cofactor>
</comment>
<comment type="similarity">
    <text evidence="1 9">Belongs to the MurCDEF family. MurE subfamily.</text>
</comment>
<evidence type="ECO:0000313" key="14">
    <source>
        <dbReference type="Proteomes" id="UP000231567"/>
    </source>
</evidence>
<comment type="subcellular location">
    <subcellularLocation>
        <location evidence="9 10">Cytoplasm</location>
    </subcellularLocation>
</comment>
<dbReference type="NCBIfam" id="NF001126">
    <property type="entry name" value="PRK00139.1-4"/>
    <property type="match status" value="1"/>
</dbReference>
<evidence type="ECO:0000256" key="1">
    <source>
        <dbReference type="ARBA" id="ARBA00005898"/>
    </source>
</evidence>
<dbReference type="InterPro" id="IPR005761">
    <property type="entry name" value="UDP-N-AcMur-Glu-dNH2Pim_ligase"/>
</dbReference>
<dbReference type="GO" id="GO:0051301">
    <property type="term" value="P:cell division"/>
    <property type="evidence" value="ECO:0007669"/>
    <property type="project" value="UniProtKB-KW"/>
</dbReference>
<dbReference type="SUPFAM" id="SSF53623">
    <property type="entry name" value="MurD-like peptide ligases, catalytic domain"/>
    <property type="match status" value="1"/>
</dbReference>
<evidence type="ECO:0000256" key="8">
    <source>
        <dbReference type="ARBA" id="ARBA00023316"/>
    </source>
</evidence>
<dbReference type="Pfam" id="PF08245">
    <property type="entry name" value="Mur_ligase_M"/>
    <property type="match status" value="1"/>
</dbReference>
<keyword evidence="9 10" id="KW-0131">Cell cycle</keyword>
<feature type="binding site" evidence="9">
    <location>
        <position position="122"/>
    </location>
    <ligand>
        <name>UDP-N-acetyl-alpha-D-muramoyl-L-alanyl-D-glutamate</name>
        <dbReference type="ChEBI" id="CHEBI:83900"/>
    </ligand>
</feature>
<dbReference type="GO" id="GO:0071555">
    <property type="term" value="P:cell wall organization"/>
    <property type="evidence" value="ECO:0007669"/>
    <property type="project" value="UniProtKB-KW"/>
</dbReference>
<dbReference type="NCBIfam" id="TIGR01085">
    <property type="entry name" value="murE"/>
    <property type="match status" value="1"/>
</dbReference>
<feature type="binding site" evidence="9">
    <location>
        <position position="120"/>
    </location>
    <ligand>
        <name>UDP-N-acetyl-alpha-D-muramoyl-L-alanyl-D-glutamate</name>
        <dbReference type="ChEBI" id="CHEBI:83900"/>
    </ligand>
</feature>
<dbReference type="Pfam" id="PF02875">
    <property type="entry name" value="Mur_ligase_C"/>
    <property type="match status" value="1"/>
</dbReference>
<keyword evidence="9 10" id="KW-0132">Cell division</keyword>
<dbReference type="GO" id="GO:0004326">
    <property type="term" value="F:tetrahydrofolylpolyglutamate synthase activity"/>
    <property type="evidence" value="ECO:0007669"/>
    <property type="project" value="InterPro"/>
</dbReference>
<gene>
    <name evidence="9" type="primary">murE</name>
    <name evidence="13" type="ORF">COX39_02525</name>
</gene>
<evidence type="ECO:0000256" key="6">
    <source>
        <dbReference type="ARBA" id="ARBA00022960"/>
    </source>
</evidence>
<protein>
    <recommendedName>
        <fullName evidence="9">UDP-N-acetylmuramyl-tripeptide synthetase</fullName>
        <ecNumber evidence="9">6.3.2.-</ecNumber>
    </recommendedName>
    <alternativeName>
        <fullName evidence="9">UDP-MurNAc-tripeptide synthetase</fullName>
    </alternativeName>
</protein>
<evidence type="ECO:0000313" key="13">
    <source>
        <dbReference type="EMBL" id="PIP21507.1"/>
    </source>
</evidence>
<feature type="domain" description="Mur ligase central" evidence="12">
    <location>
        <begin position="41"/>
        <end position="239"/>
    </location>
</feature>
<evidence type="ECO:0000256" key="4">
    <source>
        <dbReference type="ARBA" id="ARBA00022741"/>
    </source>
</evidence>
<keyword evidence="4 9" id="KW-0547">Nucleotide-binding</keyword>
<evidence type="ECO:0000256" key="5">
    <source>
        <dbReference type="ARBA" id="ARBA00022840"/>
    </source>
</evidence>
<feature type="binding site" evidence="9">
    <location>
        <begin position="87"/>
        <end position="88"/>
    </location>
    <ligand>
        <name>UDP-N-acetyl-alpha-D-muramoyl-L-alanyl-D-glutamate</name>
        <dbReference type="ChEBI" id="CHEBI:83900"/>
    </ligand>
</feature>
<keyword evidence="9" id="KW-0460">Magnesium</keyword>
<dbReference type="AlphaFoldDB" id="A0A2G9YQI3"/>
<keyword evidence="5 9" id="KW-0067">ATP-binding</keyword>
<dbReference type="GO" id="GO:0008360">
    <property type="term" value="P:regulation of cell shape"/>
    <property type="evidence" value="ECO:0007669"/>
    <property type="project" value="UniProtKB-KW"/>
</dbReference>
<dbReference type="PANTHER" id="PTHR23135:SF4">
    <property type="entry name" value="UDP-N-ACETYLMURAMOYL-L-ALANYL-D-GLUTAMATE--2,6-DIAMINOPIMELATE LIGASE MURE HOMOLOG, CHLOROPLASTIC"/>
    <property type="match status" value="1"/>
</dbReference>
<dbReference type="Gene3D" id="3.40.1190.10">
    <property type="entry name" value="Mur-like, catalytic domain"/>
    <property type="match status" value="1"/>
</dbReference>
<keyword evidence="3 9" id="KW-0436">Ligase</keyword>
<dbReference type="InterPro" id="IPR018109">
    <property type="entry name" value="Folylpolyglutamate_synth_CS"/>
</dbReference>
<dbReference type="PROSITE" id="PS01011">
    <property type="entry name" value="FOLYLPOLYGLU_SYNT_1"/>
    <property type="match status" value="1"/>
</dbReference>
<dbReference type="InterPro" id="IPR036565">
    <property type="entry name" value="Mur-like_cat_sf"/>
</dbReference>
<keyword evidence="7 9" id="KW-0573">Peptidoglycan synthesis</keyword>
<evidence type="ECO:0000256" key="2">
    <source>
        <dbReference type="ARBA" id="ARBA00022490"/>
    </source>
</evidence>
<organism evidence="13 14">
    <name type="scientific">Candidatus Nealsonbacteria bacterium CG23_combo_of_CG06-09_8_20_14_all_40_13</name>
    <dbReference type="NCBI Taxonomy" id="1974724"/>
    <lineage>
        <taxon>Bacteria</taxon>
        <taxon>Candidatus Nealsoniibacteriota</taxon>
    </lineage>
</organism>
<dbReference type="InterPro" id="IPR013221">
    <property type="entry name" value="Mur_ligase_cen"/>
</dbReference>
<keyword evidence="6 9" id="KW-0133">Cell shape</keyword>
<dbReference type="Proteomes" id="UP000231567">
    <property type="component" value="Unassembled WGS sequence"/>
</dbReference>
<dbReference type="EC" id="6.3.2.-" evidence="9"/>
<keyword evidence="2 9" id="KW-0963">Cytoplasm</keyword>
<dbReference type="Gene3D" id="3.90.190.20">
    <property type="entry name" value="Mur ligase, C-terminal domain"/>
    <property type="match status" value="1"/>
</dbReference>
<feature type="modified residue" description="N6-carboxylysine" evidence="9">
    <location>
        <position position="154"/>
    </location>
</feature>
<comment type="pathway">
    <text evidence="9 10">Cell wall biogenesis; peptidoglycan biosynthesis.</text>
</comment>
<dbReference type="UniPathway" id="UPA00219"/>
<dbReference type="EMBL" id="PCRM01000035">
    <property type="protein sequence ID" value="PIP21507.1"/>
    <property type="molecule type" value="Genomic_DNA"/>
</dbReference>
<dbReference type="PANTHER" id="PTHR23135">
    <property type="entry name" value="MUR LIGASE FAMILY MEMBER"/>
    <property type="match status" value="1"/>
</dbReference>
<evidence type="ECO:0000259" key="12">
    <source>
        <dbReference type="Pfam" id="PF08245"/>
    </source>
</evidence>
<evidence type="ECO:0000256" key="7">
    <source>
        <dbReference type="ARBA" id="ARBA00022984"/>
    </source>
</evidence>
<comment type="PTM">
    <text evidence="9">Carboxylation is probably crucial for Mg(2+) binding and, consequently, for the gamma-phosphate positioning of ATP.</text>
</comment>
<accession>A0A2G9YQI3</accession>
<comment type="function">
    <text evidence="9">Catalyzes the addition of an amino acid to the nucleotide precursor UDP-N-acetylmuramoyl-L-alanyl-D-glutamate (UMAG) in the biosynthesis of bacterial cell-wall peptidoglycan.</text>
</comment>
<dbReference type="HAMAP" id="MF_00208">
    <property type="entry name" value="MurE"/>
    <property type="match status" value="1"/>
</dbReference>
<evidence type="ECO:0000256" key="3">
    <source>
        <dbReference type="ARBA" id="ARBA00022598"/>
    </source>
</evidence>
<dbReference type="SUPFAM" id="SSF53244">
    <property type="entry name" value="MurD-like peptide ligases, peptide-binding domain"/>
    <property type="match status" value="1"/>
</dbReference>
<reference evidence="13 14" key="1">
    <citation type="submission" date="2017-09" db="EMBL/GenBank/DDBJ databases">
        <title>Depth-based differentiation of microbial function through sediment-hosted aquifers and enrichment of novel symbionts in the deep terrestrial subsurface.</title>
        <authorList>
            <person name="Probst A.J."/>
            <person name="Ladd B."/>
            <person name="Jarett J.K."/>
            <person name="Geller-Mcgrath D.E."/>
            <person name="Sieber C.M."/>
            <person name="Emerson J.B."/>
            <person name="Anantharaman K."/>
            <person name="Thomas B.C."/>
            <person name="Malmstrom R."/>
            <person name="Stieglmeier M."/>
            <person name="Klingl A."/>
            <person name="Woyke T."/>
            <person name="Ryan C.M."/>
            <person name="Banfield J.F."/>
        </authorList>
    </citation>
    <scope>NUCLEOTIDE SEQUENCE [LARGE SCALE GENOMIC DNA]</scope>
    <source>
        <strain evidence="13">CG23_combo_of_CG06-09_8_20_14_all_40_13</strain>
    </source>
</reference>
<dbReference type="GO" id="GO:0000287">
    <property type="term" value="F:magnesium ion binding"/>
    <property type="evidence" value="ECO:0007669"/>
    <property type="project" value="UniProtKB-UniRule"/>
</dbReference>
<comment type="caution">
    <text evidence="13">The sequence shown here is derived from an EMBL/GenBank/DDBJ whole genome shotgun (WGS) entry which is preliminary data.</text>
</comment>
<evidence type="ECO:0000256" key="10">
    <source>
        <dbReference type="RuleBase" id="RU004135"/>
    </source>
</evidence>
<feature type="binding site" evidence="9">
    <location>
        <begin position="43"/>
        <end position="49"/>
    </location>
    <ligand>
        <name>ATP</name>
        <dbReference type="ChEBI" id="CHEBI:30616"/>
    </ligand>
</feature>
<evidence type="ECO:0000259" key="11">
    <source>
        <dbReference type="Pfam" id="PF02875"/>
    </source>
</evidence>
<keyword evidence="8 9" id="KW-0961">Cell wall biogenesis/degradation</keyword>
<comment type="caution">
    <text evidence="9">Lacks conserved residue(s) required for the propagation of feature annotation.</text>
</comment>
<evidence type="ECO:0000256" key="9">
    <source>
        <dbReference type="HAMAP-Rule" id="MF_00208"/>
    </source>
</evidence>
<dbReference type="GO" id="GO:0005737">
    <property type="term" value="C:cytoplasm"/>
    <property type="evidence" value="ECO:0007669"/>
    <property type="project" value="UniProtKB-SubCell"/>
</dbReference>
<feature type="domain" description="Mur ligase C-terminal" evidence="11">
    <location>
        <begin position="262"/>
        <end position="404"/>
    </location>
</feature>
<sequence length="435" mass="48291">MKNFFRNILPYSWILASHKLRAILACLIYGFPARKLKVIGVTGTNGKTTTCHLIAQILTDTGHKTAMATTIDFQIGEKKWPNLSKMTTISPFLLQKFLKQAAKAGCRYVILETTSHALVQHRVWGIPYFMAVLTNITHDHLDYHKSYEAYRDMKAKLFQRAKVSILNLDDKAGKHFLSLCLPLTVTYAIDNSADVMAKKVLPEAAGTLFTLISPEGQIVIDLPIAGRFNVYNALAAASATIALNISLETIKKTLEKTKTIAGRMEKIKIGVEGPRKQDFAVIVDYAHTPDALENVYKTIAPVAKGRIIAVLGACGDRDKTKRPIMGALAGHFADYVIVTDEDPYSEDPWQIILTVAAGVPRGATLPKRKIEGRNFFKILDRKEAIQKALSLARRGDIVIITGKGAEEYMVVKDKKIPFSDRKVARQLLSELLTKK</sequence>